<organism evidence="4 5">
    <name type="scientific">Acanthopleuribacter pedis</name>
    <dbReference type="NCBI Taxonomy" id="442870"/>
    <lineage>
        <taxon>Bacteria</taxon>
        <taxon>Pseudomonadati</taxon>
        <taxon>Acidobacteriota</taxon>
        <taxon>Holophagae</taxon>
        <taxon>Acanthopleuribacterales</taxon>
        <taxon>Acanthopleuribacteraceae</taxon>
        <taxon>Acanthopleuribacter</taxon>
    </lineage>
</organism>
<evidence type="ECO:0000259" key="3">
    <source>
        <dbReference type="PROSITE" id="PS51462"/>
    </source>
</evidence>
<feature type="domain" description="Nudix hydrolase" evidence="3">
    <location>
        <begin position="1"/>
        <end position="130"/>
    </location>
</feature>
<keyword evidence="5" id="KW-1185">Reference proteome</keyword>
<dbReference type="Gene3D" id="3.90.79.10">
    <property type="entry name" value="Nucleoside Triphosphate Pyrophosphohydrolase"/>
    <property type="match status" value="1"/>
</dbReference>
<accession>A0A8J7Q1P1</accession>
<dbReference type="Proteomes" id="UP000664417">
    <property type="component" value="Unassembled WGS sequence"/>
</dbReference>
<dbReference type="Pfam" id="PF00293">
    <property type="entry name" value="NUDIX"/>
    <property type="match status" value="1"/>
</dbReference>
<reference evidence="4" key="1">
    <citation type="submission" date="2021-03" db="EMBL/GenBank/DDBJ databases">
        <authorList>
            <person name="Wang G."/>
        </authorList>
    </citation>
    <scope>NUCLEOTIDE SEQUENCE</scope>
    <source>
        <strain evidence="4">KCTC 12899</strain>
    </source>
</reference>
<dbReference type="AlphaFoldDB" id="A0A8J7Q1P1"/>
<dbReference type="InterPro" id="IPR000086">
    <property type="entry name" value="NUDIX_hydrolase_dom"/>
</dbReference>
<gene>
    <name evidence="4" type="ORF">J3U88_10040</name>
</gene>
<sequence>MRVRGAGLIIRDGRLLVLVYHYPKGDVYAIPGGGLHEGETLAASVTREFQEELNLDIQLGALFCVADMMAQPKIPQTLHVVFRAEILAGEPKLNPAETSAASFTWLPLAQVGEVRLYPAINRQVLENPAAGLGYIGECQHREWA</sequence>
<evidence type="ECO:0000256" key="1">
    <source>
        <dbReference type="ARBA" id="ARBA00001946"/>
    </source>
</evidence>
<dbReference type="PROSITE" id="PS51462">
    <property type="entry name" value="NUDIX"/>
    <property type="match status" value="1"/>
</dbReference>
<dbReference type="InterPro" id="IPR015797">
    <property type="entry name" value="NUDIX_hydrolase-like_dom_sf"/>
</dbReference>
<comment type="caution">
    <text evidence="4">The sequence shown here is derived from an EMBL/GenBank/DDBJ whole genome shotgun (WGS) entry which is preliminary data.</text>
</comment>
<dbReference type="PANTHER" id="PTHR43046:SF14">
    <property type="entry name" value="MUTT_NUDIX FAMILY PROTEIN"/>
    <property type="match status" value="1"/>
</dbReference>
<dbReference type="PANTHER" id="PTHR43046">
    <property type="entry name" value="GDP-MANNOSE MANNOSYL HYDROLASE"/>
    <property type="match status" value="1"/>
</dbReference>
<dbReference type="SUPFAM" id="SSF55811">
    <property type="entry name" value="Nudix"/>
    <property type="match status" value="1"/>
</dbReference>
<dbReference type="GO" id="GO:0016787">
    <property type="term" value="F:hydrolase activity"/>
    <property type="evidence" value="ECO:0007669"/>
    <property type="project" value="UniProtKB-KW"/>
</dbReference>
<dbReference type="EMBL" id="JAFREP010000007">
    <property type="protein sequence ID" value="MBO1318802.1"/>
    <property type="molecule type" value="Genomic_DNA"/>
</dbReference>
<evidence type="ECO:0000313" key="5">
    <source>
        <dbReference type="Proteomes" id="UP000664417"/>
    </source>
</evidence>
<name>A0A8J7Q1P1_9BACT</name>
<evidence type="ECO:0000256" key="2">
    <source>
        <dbReference type="ARBA" id="ARBA00022801"/>
    </source>
</evidence>
<evidence type="ECO:0000313" key="4">
    <source>
        <dbReference type="EMBL" id="MBO1318802.1"/>
    </source>
</evidence>
<dbReference type="RefSeq" id="WP_207858558.1">
    <property type="nucleotide sequence ID" value="NZ_JAFREP010000007.1"/>
</dbReference>
<keyword evidence="2" id="KW-0378">Hydrolase</keyword>
<comment type="cofactor">
    <cofactor evidence="1">
        <name>Mg(2+)</name>
        <dbReference type="ChEBI" id="CHEBI:18420"/>
    </cofactor>
</comment>
<proteinExistence type="predicted"/>
<protein>
    <submittedName>
        <fullName evidence="4">NUDIX domain-containing protein</fullName>
    </submittedName>
</protein>